<organism evidence="2 3">
    <name type="scientific">Stephania yunnanensis</name>
    <dbReference type="NCBI Taxonomy" id="152371"/>
    <lineage>
        <taxon>Eukaryota</taxon>
        <taxon>Viridiplantae</taxon>
        <taxon>Streptophyta</taxon>
        <taxon>Embryophyta</taxon>
        <taxon>Tracheophyta</taxon>
        <taxon>Spermatophyta</taxon>
        <taxon>Magnoliopsida</taxon>
        <taxon>Ranunculales</taxon>
        <taxon>Menispermaceae</taxon>
        <taxon>Menispermoideae</taxon>
        <taxon>Cissampelideae</taxon>
        <taxon>Stephania</taxon>
    </lineage>
</organism>
<gene>
    <name evidence="2" type="ORF">Syun_022767</name>
</gene>
<protein>
    <submittedName>
        <fullName evidence="2">Uncharacterized protein</fullName>
    </submittedName>
</protein>
<evidence type="ECO:0000256" key="1">
    <source>
        <dbReference type="SAM" id="MobiDB-lite"/>
    </source>
</evidence>
<reference evidence="2 3" key="1">
    <citation type="submission" date="2024-01" db="EMBL/GenBank/DDBJ databases">
        <title>Genome assemblies of Stephania.</title>
        <authorList>
            <person name="Yang L."/>
        </authorList>
    </citation>
    <scope>NUCLEOTIDE SEQUENCE [LARGE SCALE GENOMIC DNA]</scope>
    <source>
        <strain evidence="2">YNDBR</strain>
        <tissue evidence="2">Leaf</tissue>
    </source>
</reference>
<dbReference type="EMBL" id="JBBNAF010000010">
    <property type="protein sequence ID" value="KAK9106756.1"/>
    <property type="molecule type" value="Genomic_DNA"/>
</dbReference>
<evidence type="ECO:0000313" key="3">
    <source>
        <dbReference type="Proteomes" id="UP001420932"/>
    </source>
</evidence>
<feature type="compositionally biased region" description="Basic and acidic residues" evidence="1">
    <location>
        <begin position="31"/>
        <end position="44"/>
    </location>
</feature>
<proteinExistence type="predicted"/>
<accession>A0AAP0I2Z7</accession>
<dbReference type="Proteomes" id="UP001420932">
    <property type="component" value="Unassembled WGS sequence"/>
</dbReference>
<sequence>MISGGFSLEVFKQWAPSEKNLIALPGGNPRVVDDTRNSVKEEPRGTNGCGGVWAEQRRRRSRAQLAAAEDRGGDQAASGSGTGSEQRRRKYAEATRVGGTGGRGMGGSRGRGALLMARDNGSKEGPAAAVQKKGQRWQRTAAPEEKTVQRQWRRSRIPRSGTGTG</sequence>
<keyword evidence="3" id="KW-1185">Reference proteome</keyword>
<comment type="caution">
    <text evidence="2">The sequence shown here is derived from an EMBL/GenBank/DDBJ whole genome shotgun (WGS) entry which is preliminary data.</text>
</comment>
<name>A0AAP0I2Z7_9MAGN</name>
<dbReference type="AlphaFoldDB" id="A0AAP0I2Z7"/>
<evidence type="ECO:0000313" key="2">
    <source>
        <dbReference type="EMBL" id="KAK9106756.1"/>
    </source>
</evidence>
<feature type="region of interest" description="Disordered" evidence="1">
    <location>
        <begin position="24"/>
        <end position="165"/>
    </location>
</feature>
<feature type="compositionally biased region" description="Gly residues" evidence="1">
    <location>
        <begin position="98"/>
        <end position="110"/>
    </location>
</feature>